<evidence type="ECO:0000313" key="11">
    <source>
        <dbReference type="Proteomes" id="UP000192468"/>
    </source>
</evidence>
<evidence type="ECO:0000256" key="6">
    <source>
        <dbReference type="ARBA" id="ARBA00023002"/>
    </source>
</evidence>
<evidence type="ECO:0000256" key="3">
    <source>
        <dbReference type="ARBA" id="ARBA00022694"/>
    </source>
</evidence>
<evidence type="ECO:0000256" key="2">
    <source>
        <dbReference type="ARBA" id="ARBA00022490"/>
    </source>
</evidence>
<proteinExistence type="predicted"/>
<dbReference type="PANTHER" id="PTHR30002:SF4">
    <property type="entry name" value="EPOXYQUEUOSINE REDUCTASE"/>
    <property type="match status" value="1"/>
</dbReference>
<evidence type="ECO:0000313" key="10">
    <source>
        <dbReference type="EMBL" id="SMC23820.1"/>
    </source>
</evidence>
<evidence type="ECO:0000256" key="1">
    <source>
        <dbReference type="ARBA" id="ARBA00022485"/>
    </source>
</evidence>
<dbReference type="InterPro" id="IPR017900">
    <property type="entry name" value="4Fe4S_Fe_S_CS"/>
</dbReference>
<dbReference type="Gene3D" id="3.30.70.3270">
    <property type="match status" value="1"/>
</dbReference>
<dbReference type="OrthoDB" id="9784571at2"/>
<keyword evidence="5" id="KW-0671">Queuosine biosynthesis</keyword>
<dbReference type="InterPro" id="IPR017896">
    <property type="entry name" value="4Fe4S_Fe-S-bd"/>
</dbReference>
<feature type="domain" description="4Fe-4S ferredoxin-type" evidence="9">
    <location>
        <begin position="167"/>
        <end position="196"/>
    </location>
</feature>
<evidence type="ECO:0000256" key="7">
    <source>
        <dbReference type="ARBA" id="ARBA00023004"/>
    </source>
</evidence>
<dbReference type="RefSeq" id="WP_084115662.1">
    <property type="nucleotide sequence ID" value="NZ_FWXH01000006.1"/>
</dbReference>
<keyword evidence="7" id="KW-0408">Iron</keyword>
<organism evidence="10 11">
    <name type="scientific">Clostridium acidisoli DSM 12555</name>
    <dbReference type="NCBI Taxonomy" id="1121291"/>
    <lineage>
        <taxon>Bacteria</taxon>
        <taxon>Bacillati</taxon>
        <taxon>Bacillota</taxon>
        <taxon>Clostridia</taxon>
        <taxon>Eubacteriales</taxon>
        <taxon>Clostridiaceae</taxon>
        <taxon>Clostridium</taxon>
    </lineage>
</organism>
<dbReference type="GO" id="GO:0008616">
    <property type="term" value="P:tRNA queuosine(34) biosynthetic process"/>
    <property type="evidence" value="ECO:0007669"/>
    <property type="project" value="UniProtKB-KW"/>
</dbReference>
<gene>
    <name evidence="10" type="ORF">SAMN02745134_02001</name>
</gene>
<evidence type="ECO:0000259" key="9">
    <source>
        <dbReference type="PROSITE" id="PS51379"/>
    </source>
</evidence>
<dbReference type="GO" id="GO:0046872">
    <property type="term" value="F:metal ion binding"/>
    <property type="evidence" value="ECO:0007669"/>
    <property type="project" value="UniProtKB-KW"/>
</dbReference>
<dbReference type="InterPro" id="IPR004453">
    <property type="entry name" value="QueG"/>
</dbReference>
<dbReference type="GO" id="GO:0052693">
    <property type="term" value="F:epoxyqueuosine reductase activity"/>
    <property type="evidence" value="ECO:0007669"/>
    <property type="project" value="TreeGrafter"/>
</dbReference>
<keyword evidence="1" id="KW-0004">4Fe-4S</keyword>
<keyword evidence="11" id="KW-1185">Reference proteome</keyword>
<reference evidence="10 11" key="1">
    <citation type="submission" date="2017-04" db="EMBL/GenBank/DDBJ databases">
        <authorList>
            <person name="Afonso C.L."/>
            <person name="Miller P.J."/>
            <person name="Scott M.A."/>
            <person name="Spackman E."/>
            <person name="Goraichik I."/>
            <person name="Dimitrov K.M."/>
            <person name="Suarez D.L."/>
            <person name="Swayne D.E."/>
        </authorList>
    </citation>
    <scope>NUCLEOTIDE SEQUENCE [LARGE SCALE GENOMIC DNA]</scope>
    <source>
        <strain evidence="10 11">DSM 12555</strain>
    </source>
</reference>
<dbReference type="Pfam" id="PF13484">
    <property type="entry name" value="Fer4_16"/>
    <property type="match status" value="1"/>
</dbReference>
<dbReference type="SUPFAM" id="SSF46548">
    <property type="entry name" value="alpha-helical ferredoxin"/>
    <property type="match status" value="1"/>
</dbReference>
<evidence type="ECO:0000256" key="4">
    <source>
        <dbReference type="ARBA" id="ARBA00022723"/>
    </source>
</evidence>
<keyword evidence="8" id="KW-0411">Iron-sulfur</keyword>
<dbReference type="PANTHER" id="PTHR30002">
    <property type="entry name" value="EPOXYQUEUOSINE REDUCTASE"/>
    <property type="match status" value="1"/>
</dbReference>
<dbReference type="Pfam" id="PF08331">
    <property type="entry name" value="QueG_DUF1730"/>
    <property type="match status" value="1"/>
</dbReference>
<evidence type="ECO:0000256" key="5">
    <source>
        <dbReference type="ARBA" id="ARBA00022785"/>
    </source>
</evidence>
<keyword evidence="3" id="KW-0819">tRNA processing</keyword>
<sequence length="326" mass="38063">MNKKNQIIEFCNGLGLLEVGFCSLQVFHELDPFLRKRKESGLQNEFEEDNIEKRINPKLYMEEGKTIISVAFPYLFHKPNKEEIYFSTYTKGKDYHKVIGKYLNEVCKFVNALGGDSKYFVDSNALPERYIAVKSGIGFIGKNNMLINKRYGSYVFLGEIITDLDLQPDNVVKTKCGKCEKCLNACPTKCISKTKCNPNICLSYITQKKNIEDQWFEKFNGRMFGCDTCQKVCPFNEESEFSNLEEFKPFEFMDKLDLDELLNLDKAVFKEKYSLTSSGWRGKNTLQRNALINAFMSDKYINKEEFHINSTYVKEYYHRLLKYNKL</sequence>
<keyword evidence="6" id="KW-0560">Oxidoreductase</keyword>
<dbReference type="InterPro" id="IPR013542">
    <property type="entry name" value="QueG_DUF1730"/>
</dbReference>
<dbReference type="NCBIfam" id="TIGR00276">
    <property type="entry name" value="tRNA epoxyqueuosine(34) reductase QueG"/>
    <property type="match status" value="1"/>
</dbReference>
<accession>A0A1W1XIL0</accession>
<name>A0A1W1XIL0_9CLOT</name>
<dbReference type="Proteomes" id="UP000192468">
    <property type="component" value="Unassembled WGS sequence"/>
</dbReference>
<keyword evidence="2" id="KW-0963">Cytoplasm</keyword>
<keyword evidence="4" id="KW-0479">Metal-binding</keyword>
<evidence type="ECO:0000256" key="8">
    <source>
        <dbReference type="ARBA" id="ARBA00023014"/>
    </source>
</evidence>
<dbReference type="EMBL" id="FWXH01000006">
    <property type="protein sequence ID" value="SMC23820.1"/>
    <property type="molecule type" value="Genomic_DNA"/>
</dbReference>
<dbReference type="PROSITE" id="PS51379">
    <property type="entry name" value="4FE4S_FER_2"/>
    <property type="match status" value="1"/>
</dbReference>
<protein>
    <submittedName>
        <fullName evidence="10">Epoxyqueuosine reductase</fullName>
    </submittedName>
</protein>
<dbReference type="PROSITE" id="PS00198">
    <property type="entry name" value="4FE4S_FER_1"/>
    <property type="match status" value="1"/>
</dbReference>
<dbReference type="AlphaFoldDB" id="A0A1W1XIL0"/>
<dbReference type="STRING" id="1121291.SAMN02745134_02001"/>
<dbReference type="GO" id="GO:0051539">
    <property type="term" value="F:4 iron, 4 sulfur cluster binding"/>
    <property type="evidence" value="ECO:0007669"/>
    <property type="project" value="UniProtKB-KW"/>
</dbReference>